<keyword evidence="2" id="KW-0479">Metal-binding</keyword>
<dbReference type="SUPFAM" id="SSF53649">
    <property type="entry name" value="Alkaline phosphatase-like"/>
    <property type="match status" value="1"/>
</dbReference>
<name>A0A1G6KUU3_9BACL</name>
<dbReference type="RefSeq" id="WP_091567758.1">
    <property type="nucleotide sequence ID" value="NZ_FMZA01000006.1"/>
</dbReference>
<reference evidence="6 7" key="1">
    <citation type="submission" date="2016-10" db="EMBL/GenBank/DDBJ databases">
        <authorList>
            <person name="de Groot N.N."/>
        </authorList>
    </citation>
    <scope>NUCLEOTIDE SEQUENCE [LARGE SCALE GENOMIC DNA]</scope>
    <source>
        <strain evidence="6 7">DSM 45514</strain>
    </source>
</reference>
<sequence length="396" mass="42934">MGKAILLVLDGFGIGAMEDCVACRPEDVGADTYGHLRKRGGLDIPVLERLGLAWLTGGKGKPEGAVGRTALAHAGADTYMGHQELVGSRLSTPVPRLMAEVYPHVEAGLRRKGYRFRRPWPERSLLLVEEAVIIADNIETDPGNILNVTADLSRISFPQAVAIAKAVRSEVDVSRVIALGNARVSIQDLLAAVKERNPGQWGVDSPEAGVYGSGYQVRHLGWGIDLSRQFPALAEKEGLPVYRIGKTADVIEGTGWAAPLVETEQVLAELERNYHRAPREAAFLINVQETDLAGHQQDANWYASILNQVDRWLKGFLPAMTAGDLLLVTADHGNDPTIGHPRHTREYTPVLAAGAGVRPTFLGTRTTLADLGATLADYFRLDRPEAGSSFLKKLYG</sequence>
<dbReference type="InterPro" id="IPR010045">
    <property type="entry name" value="DeoB"/>
</dbReference>
<dbReference type="EMBL" id="FMZA01000006">
    <property type="protein sequence ID" value="SDC34744.1"/>
    <property type="molecule type" value="Genomic_DNA"/>
</dbReference>
<dbReference type="GO" id="GO:0009117">
    <property type="term" value="P:nucleotide metabolic process"/>
    <property type="evidence" value="ECO:0007669"/>
    <property type="project" value="InterPro"/>
</dbReference>
<evidence type="ECO:0000256" key="1">
    <source>
        <dbReference type="ARBA" id="ARBA00010373"/>
    </source>
</evidence>
<dbReference type="PANTHER" id="PTHR21110:SF0">
    <property type="entry name" value="PHOSPHOPENTOMUTASE"/>
    <property type="match status" value="1"/>
</dbReference>
<dbReference type="AlphaFoldDB" id="A0A1G6KUU3"/>
<evidence type="ECO:0000259" key="5">
    <source>
        <dbReference type="Pfam" id="PF01676"/>
    </source>
</evidence>
<dbReference type="Gene3D" id="3.40.720.10">
    <property type="entry name" value="Alkaline Phosphatase, subunit A"/>
    <property type="match status" value="2"/>
</dbReference>
<dbReference type="PIRSF" id="PIRSF001491">
    <property type="entry name" value="Ppentomutase"/>
    <property type="match status" value="1"/>
</dbReference>
<dbReference type="GO" id="GO:0005829">
    <property type="term" value="C:cytosol"/>
    <property type="evidence" value="ECO:0007669"/>
    <property type="project" value="TreeGrafter"/>
</dbReference>
<proteinExistence type="inferred from homology"/>
<dbReference type="InterPro" id="IPR017850">
    <property type="entry name" value="Alkaline_phosphatase_core_sf"/>
</dbReference>
<keyword evidence="7" id="KW-1185">Reference proteome</keyword>
<dbReference type="GO" id="GO:0043094">
    <property type="term" value="P:metabolic compound salvage"/>
    <property type="evidence" value="ECO:0007669"/>
    <property type="project" value="InterPro"/>
</dbReference>
<dbReference type="Proteomes" id="UP000199387">
    <property type="component" value="Unassembled WGS sequence"/>
</dbReference>
<keyword evidence="3" id="KW-0464">Manganese</keyword>
<dbReference type="Pfam" id="PF01676">
    <property type="entry name" value="Metalloenzyme"/>
    <property type="match status" value="1"/>
</dbReference>
<organism evidence="6 7">
    <name type="scientific">Melghirimyces thermohalophilus</name>
    <dbReference type="NCBI Taxonomy" id="1236220"/>
    <lineage>
        <taxon>Bacteria</taxon>
        <taxon>Bacillati</taxon>
        <taxon>Bacillota</taxon>
        <taxon>Bacilli</taxon>
        <taxon>Bacillales</taxon>
        <taxon>Thermoactinomycetaceae</taxon>
        <taxon>Melghirimyces</taxon>
    </lineage>
</organism>
<evidence type="ECO:0000313" key="7">
    <source>
        <dbReference type="Proteomes" id="UP000199387"/>
    </source>
</evidence>
<dbReference type="GO" id="GO:0008973">
    <property type="term" value="F:phosphopentomutase activity"/>
    <property type="evidence" value="ECO:0007669"/>
    <property type="project" value="InterPro"/>
</dbReference>
<evidence type="ECO:0000256" key="3">
    <source>
        <dbReference type="ARBA" id="ARBA00023211"/>
    </source>
</evidence>
<dbReference type="GO" id="GO:0000287">
    <property type="term" value="F:magnesium ion binding"/>
    <property type="evidence" value="ECO:0007669"/>
    <property type="project" value="InterPro"/>
</dbReference>
<dbReference type="PANTHER" id="PTHR21110">
    <property type="entry name" value="PHOSPHOPENTOMUTASE"/>
    <property type="match status" value="1"/>
</dbReference>
<dbReference type="OrthoDB" id="9769930at2"/>
<gene>
    <name evidence="6" type="ORF">SAMN04488112_106172</name>
</gene>
<dbReference type="InterPro" id="IPR006124">
    <property type="entry name" value="Metalloenzyme"/>
</dbReference>
<dbReference type="CDD" id="cd16009">
    <property type="entry name" value="PPM"/>
    <property type="match status" value="1"/>
</dbReference>
<evidence type="ECO:0000313" key="6">
    <source>
        <dbReference type="EMBL" id="SDC34744.1"/>
    </source>
</evidence>
<evidence type="ECO:0000256" key="4">
    <source>
        <dbReference type="ARBA" id="ARBA00023235"/>
    </source>
</evidence>
<dbReference type="NCBIfam" id="NF009049">
    <property type="entry name" value="PRK12383.1"/>
    <property type="match status" value="1"/>
</dbReference>
<protein>
    <submittedName>
        <fullName evidence="6">Phosphopentomutase</fullName>
    </submittedName>
</protein>
<evidence type="ECO:0000256" key="2">
    <source>
        <dbReference type="ARBA" id="ARBA00022723"/>
    </source>
</evidence>
<dbReference type="STRING" id="1236220.SAMN04488112_106172"/>
<comment type="similarity">
    <text evidence="1">Belongs to the phosphopentomutase family.</text>
</comment>
<feature type="domain" description="Metalloenzyme" evidence="5">
    <location>
        <begin position="3"/>
        <end position="382"/>
    </location>
</feature>
<accession>A0A1G6KUU3</accession>
<keyword evidence="4" id="KW-0413">Isomerase</keyword>